<dbReference type="Proteomes" id="UP000250572">
    <property type="component" value="Unassembled WGS sequence"/>
</dbReference>
<feature type="non-terminal residue" evidence="14">
    <location>
        <position position="1"/>
    </location>
</feature>
<evidence type="ECO:0000256" key="8">
    <source>
        <dbReference type="ARBA" id="ARBA00023180"/>
    </source>
</evidence>
<accession>A0A315V101</accession>
<protein>
    <recommendedName>
        <fullName evidence="13">Link domain-containing protein</fullName>
    </recommendedName>
</protein>
<dbReference type="GO" id="GO:0004888">
    <property type="term" value="F:transmembrane signaling receptor activity"/>
    <property type="evidence" value="ECO:0007669"/>
    <property type="project" value="TreeGrafter"/>
</dbReference>
<evidence type="ECO:0000256" key="1">
    <source>
        <dbReference type="ARBA" id="ARBA00004167"/>
    </source>
</evidence>
<evidence type="ECO:0000256" key="9">
    <source>
        <dbReference type="PROSITE-ProRule" id="PRU00323"/>
    </source>
</evidence>
<dbReference type="SUPFAM" id="SSF56436">
    <property type="entry name" value="C-type lectin-like"/>
    <property type="match status" value="1"/>
</dbReference>
<sequence>HKMALSLTCTLYFLLPFPLLSDNDRVSTPLRTDSPLFNRVSWLMNTNSVRLPSPQHVSSLLSPVMNIIWVCMSSLLAFSPVFSDENKSKIRVFPAANQSIAGVIQVSYQNNRNQLQYAFNASEARKICHSLGLSIASKAQVQEALSRGLETCRFGWTDEQIGVIPRIHALANCGRNQTGLLLWRASVTNRFDVFCFNESDALIQLKDTVTDNPLSDSEHANSVNSSLITQSASSSSTHPPSFTSTDEIKSNEVEPARFVGSAQTFAGSKVVLISCICGLLFTIISFVAYLKLGSHCHLRSEEKQQQQQDYTQTEEWISVKTIAETTKEVQEDQRIEVDNGKE</sequence>
<dbReference type="AlphaFoldDB" id="A0A315V101"/>
<feature type="transmembrane region" description="Helical" evidence="11">
    <location>
        <begin position="270"/>
        <end position="290"/>
    </location>
</feature>
<evidence type="ECO:0000256" key="11">
    <source>
        <dbReference type="SAM" id="Phobius"/>
    </source>
</evidence>
<feature type="region of interest" description="Disordered" evidence="10">
    <location>
        <begin position="228"/>
        <end position="249"/>
    </location>
</feature>
<keyword evidence="8" id="KW-0325">Glycoprotein</keyword>
<dbReference type="InterPro" id="IPR000538">
    <property type="entry name" value="Link_dom"/>
</dbReference>
<dbReference type="InterPro" id="IPR043210">
    <property type="entry name" value="CD44_antigen-like"/>
</dbReference>
<dbReference type="InterPro" id="IPR016186">
    <property type="entry name" value="C-type_lectin-like/link_sf"/>
</dbReference>
<evidence type="ECO:0000256" key="12">
    <source>
        <dbReference type="SAM" id="SignalP"/>
    </source>
</evidence>
<dbReference type="Gene3D" id="3.10.100.10">
    <property type="entry name" value="Mannose-Binding Protein A, subunit A"/>
    <property type="match status" value="1"/>
</dbReference>
<feature type="signal peptide" evidence="12">
    <location>
        <begin position="1"/>
        <end position="21"/>
    </location>
</feature>
<comment type="caution">
    <text evidence="14">The sequence shown here is derived from an EMBL/GenBank/DDBJ whole genome shotgun (WGS) entry which is preliminary data.</text>
</comment>
<keyword evidence="6 9" id="KW-1015">Disulfide bond</keyword>
<dbReference type="GO" id="GO:0005886">
    <property type="term" value="C:plasma membrane"/>
    <property type="evidence" value="ECO:0007669"/>
    <property type="project" value="TreeGrafter"/>
</dbReference>
<dbReference type="EMBL" id="NHOQ01002371">
    <property type="protein sequence ID" value="PWA17270.1"/>
    <property type="molecule type" value="Genomic_DNA"/>
</dbReference>
<evidence type="ECO:0000256" key="6">
    <source>
        <dbReference type="ARBA" id="ARBA00023157"/>
    </source>
</evidence>
<dbReference type="GO" id="GO:0007155">
    <property type="term" value="P:cell adhesion"/>
    <property type="evidence" value="ECO:0007669"/>
    <property type="project" value="InterPro"/>
</dbReference>
<feature type="disulfide bond" evidence="9">
    <location>
        <begin position="152"/>
        <end position="173"/>
    </location>
</feature>
<dbReference type="SMART" id="SM00445">
    <property type="entry name" value="LINK"/>
    <property type="match status" value="1"/>
</dbReference>
<dbReference type="PROSITE" id="PS50963">
    <property type="entry name" value="LINK_2"/>
    <property type="match status" value="1"/>
</dbReference>
<evidence type="ECO:0000256" key="5">
    <source>
        <dbReference type="ARBA" id="ARBA00023136"/>
    </source>
</evidence>
<dbReference type="PANTHER" id="PTHR10225:SF2">
    <property type="entry name" value="LYMPHATIC VESSEL ENDOTHELIAL HYALURONIC ACID RECEPTOR 1"/>
    <property type="match status" value="1"/>
</dbReference>
<feature type="chain" id="PRO_5016419094" description="Link domain-containing protein" evidence="12">
    <location>
        <begin position="22"/>
        <end position="342"/>
    </location>
</feature>
<evidence type="ECO:0000256" key="4">
    <source>
        <dbReference type="ARBA" id="ARBA00022989"/>
    </source>
</evidence>
<keyword evidence="3 12" id="KW-0732">Signal</keyword>
<dbReference type="Pfam" id="PF00193">
    <property type="entry name" value="Xlink"/>
    <property type="match status" value="1"/>
</dbReference>
<gene>
    <name evidence="14" type="ORF">CCH79_00010377</name>
</gene>
<keyword evidence="7" id="KW-0675">Receptor</keyword>
<keyword evidence="2 11" id="KW-0812">Transmembrane</keyword>
<feature type="compositionally biased region" description="Low complexity" evidence="10">
    <location>
        <begin position="228"/>
        <end position="245"/>
    </location>
</feature>
<organism evidence="14 15">
    <name type="scientific">Gambusia affinis</name>
    <name type="common">Western mosquitofish</name>
    <name type="synonym">Heterandria affinis</name>
    <dbReference type="NCBI Taxonomy" id="33528"/>
    <lineage>
        <taxon>Eukaryota</taxon>
        <taxon>Metazoa</taxon>
        <taxon>Chordata</taxon>
        <taxon>Craniata</taxon>
        <taxon>Vertebrata</taxon>
        <taxon>Euteleostomi</taxon>
        <taxon>Actinopterygii</taxon>
        <taxon>Neopterygii</taxon>
        <taxon>Teleostei</taxon>
        <taxon>Neoteleostei</taxon>
        <taxon>Acanthomorphata</taxon>
        <taxon>Ovalentaria</taxon>
        <taxon>Atherinomorphae</taxon>
        <taxon>Cyprinodontiformes</taxon>
        <taxon>Poeciliidae</taxon>
        <taxon>Poeciliinae</taxon>
        <taxon>Gambusia</taxon>
    </lineage>
</organism>
<evidence type="ECO:0000256" key="3">
    <source>
        <dbReference type="ARBA" id="ARBA00022729"/>
    </source>
</evidence>
<dbReference type="InterPro" id="IPR016187">
    <property type="entry name" value="CTDL_fold"/>
</dbReference>
<dbReference type="GO" id="GO:0005540">
    <property type="term" value="F:hyaluronic acid binding"/>
    <property type="evidence" value="ECO:0007669"/>
    <property type="project" value="InterPro"/>
</dbReference>
<dbReference type="PANTHER" id="PTHR10225">
    <property type="entry name" value="HYALURONAN RECEPTOR"/>
    <property type="match status" value="1"/>
</dbReference>
<keyword evidence="15" id="KW-1185">Reference proteome</keyword>
<feature type="domain" description="Link" evidence="13">
    <location>
        <begin position="106"/>
        <end position="197"/>
    </location>
</feature>
<evidence type="ECO:0000313" key="15">
    <source>
        <dbReference type="Proteomes" id="UP000250572"/>
    </source>
</evidence>
<evidence type="ECO:0000259" key="13">
    <source>
        <dbReference type="PROSITE" id="PS50963"/>
    </source>
</evidence>
<evidence type="ECO:0000256" key="7">
    <source>
        <dbReference type="ARBA" id="ARBA00023170"/>
    </source>
</evidence>
<evidence type="ECO:0000313" key="14">
    <source>
        <dbReference type="EMBL" id="PWA17270.1"/>
    </source>
</evidence>
<dbReference type="PROSITE" id="PS01241">
    <property type="entry name" value="LINK_1"/>
    <property type="match status" value="1"/>
</dbReference>
<proteinExistence type="predicted"/>
<reference evidence="14 15" key="1">
    <citation type="journal article" date="2018" name="G3 (Bethesda)">
        <title>A High-Quality Reference Genome for the Invasive Mosquitofish Gambusia affinis Using a Chicago Library.</title>
        <authorList>
            <person name="Hoffberg S.L."/>
            <person name="Troendle N.J."/>
            <person name="Glenn T.C."/>
            <person name="Mahmud O."/>
            <person name="Louha S."/>
            <person name="Chalopin D."/>
            <person name="Bennetzen J.L."/>
            <person name="Mauricio R."/>
        </authorList>
    </citation>
    <scope>NUCLEOTIDE SEQUENCE [LARGE SCALE GENOMIC DNA]</scope>
    <source>
        <strain evidence="14">NE01/NJP1002.9</strain>
        <tissue evidence="14">Muscle</tissue>
    </source>
</reference>
<keyword evidence="5 11" id="KW-0472">Membrane</keyword>
<evidence type="ECO:0000256" key="10">
    <source>
        <dbReference type="SAM" id="MobiDB-lite"/>
    </source>
</evidence>
<dbReference type="STRING" id="33528.ENSGAFP00000025285"/>
<keyword evidence="4 11" id="KW-1133">Transmembrane helix</keyword>
<comment type="subcellular location">
    <subcellularLocation>
        <location evidence="1">Membrane</location>
        <topology evidence="1">Single-pass membrane protein</topology>
    </subcellularLocation>
</comment>
<evidence type="ECO:0000256" key="2">
    <source>
        <dbReference type="ARBA" id="ARBA00022692"/>
    </source>
</evidence>
<comment type="caution">
    <text evidence="9">Lacks conserved residue(s) required for the propagation of feature annotation.</text>
</comment>
<name>A0A315V101_GAMAF</name>